<accession>A0A242MN04</accession>
<dbReference type="Proteomes" id="UP000195221">
    <property type="component" value="Unassembled WGS sequence"/>
</dbReference>
<protein>
    <submittedName>
        <fullName evidence="1">Uncharacterized protein</fullName>
    </submittedName>
</protein>
<gene>
    <name evidence="1" type="ORF">PAMC26577_21860</name>
</gene>
<organism evidence="1 2">
    <name type="scientific">Caballeronia sordidicola</name>
    <name type="common">Burkholderia sordidicola</name>
    <dbReference type="NCBI Taxonomy" id="196367"/>
    <lineage>
        <taxon>Bacteria</taxon>
        <taxon>Pseudomonadati</taxon>
        <taxon>Pseudomonadota</taxon>
        <taxon>Betaproteobacteria</taxon>
        <taxon>Burkholderiales</taxon>
        <taxon>Burkholderiaceae</taxon>
        <taxon>Caballeronia</taxon>
    </lineage>
</organism>
<evidence type="ECO:0000313" key="2">
    <source>
        <dbReference type="Proteomes" id="UP000195221"/>
    </source>
</evidence>
<proteinExistence type="predicted"/>
<name>A0A242MN04_CABSO</name>
<dbReference type="AntiFam" id="ANF00205">
    <property type="entry name" value="Shadow ORF (opposite nemA)"/>
</dbReference>
<sequence length="45" mass="4675">MVGAIAQKSVKQVAVGSMQFNSIESSLDGSHGGVTEILDDARDLL</sequence>
<dbReference type="AlphaFoldDB" id="A0A242MN04"/>
<evidence type="ECO:0000313" key="1">
    <source>
        <dbReference type="EMBL" id="OTP72144.1"/>
    </source>
</evidence>
<dbReference type="EMBL" id="NBTZ01000095">
    <property type="protein sequence ID" value="OTP72144.1"/>
    <property type="molecule type" value="Genomic_DNA"/>
</dbReference>
<comment type="caution">
    <text evidence="1">The sequence shown here is derived from an EMBL/GenBank/DDBJ whole genome shotgun (WGS) entry which is preliminary data.</text>
</comment>
<reference evidence="1 2" key="1">
    <citation type="submission" date="2017-03" db="EMBL/GenBank/DDBJ databases">
        <title>Genome analysis of strain PAMC 26577.</title>
        <authorList>
            <person name="Oh H.-M."/>
            <person name="Yang J.-A."/>
        </authorList>
    </citation>
    <scope>NUCLEOTIDE SEQUENCE [LARGE SCALE GENOMIC DNA]</scope>
    <source>
        <strain evidence="1 2">PAMC 26577</strain>
    </source>
</reference>